<organism evidence="1 2">
    <name type="scientific">Thalassobacillus hwangdonensis</name>
    <dbReference type="NCBI Taxonomy" id="546108"/>
    <lineage>
        <taxon>Bacteria</taxon>
        <taxon>Bacillati</taxon>
        <taxon>Bacillota</taxon>
        <taxon>Bacilli</taxon>
        <taxon>Bacillales</taxon>
        <taxon>Bacillaceae</taxon>
        <taxon>Thalassobacillus</taxon>
    </lineage>
</organism>
<proteinExistence type="predicted"/>
<dbReference type="RefSeq" id="WP_386057774.1">
    <property type="nucleotide sequence ID" value="NZ_JBHTKL010000001.1"/>
</dbReference>
<accession>A0ABW3L1M8</accession>
<dbReference type="Gene3D" id="3.30.420.40">
    <property type="match status" value="1"/>
</dbReference>
<protein>
    <submittedName>
        <fullName evidence="1">Type IV pilus biogenesis protein PilM</fullName>
    </submittedName>
</protein>
<reference evidence="2" key="1">
    <citation type="journal article" date="2019" name="Int. J. Syst. Evol. Microbiol.">
        <title>The Global Catalogue of Microorganisms (GCM) 10K type strain sequencing project: providing services to taxonomists for standard genome sequencing and annotation.</title>
        <authorList>
            <consortium name="The Broad Institute Genomics Platform"/>
            <consortium name="The Broad Institute Genome Sequencing Center for Infectious Disease"/>
            <person name="Wu L."/>
            <person name="Ma J."/>
        </authorList>
    </citation>
    <scope>NUCLEOTIDE SEQUENCE [LARGE SCALE GENOMIC DNA]</scope>
    <source>
        <strain evidence="2">CCUG 56607</strain>
    </source>
</reference>
<comment type="caution">
    <text evidence="1">The sequence shown here is derived from an EMBL/GenBank/DDBJ whole genome shotgun (WGS) entry which is preliminary data.</text>
</comment>
<dbReference type="InterPro" id="IPR005883">
    <property type="entry name" value="PilM"/>
</dbReference>
<dbReference type="Proteomes" id="UP001596990">
    <property type="component" value="Unassembled WGS sequence"/>
</dbReference>
<keyword evidence="2" id="KW-1185">Reference proteome</keyword>
<dbReference type="EMBL" id="JBHTKL010000001">
    <property type="protein sequence ID" value="MFD1018913.1"/>
    <property type="molecule type" value="Genomic_DNA"/>
</dbReference>
<evidence type="ECO:0000313" key="2">
    <source>
        <dbReference type="Proteomes" id="UP001596990"/>
    </source>
</evidence>
<dbReference type="Pfam" id="PF11104">
    <property type="entry name" value="PilM_2"/>
    <property type="match status" value="1"/>
</dbReference>
<evidence type="ECO:0000313" key="1">
    <source>
        <dbReference type="EMBL" id="MFD1018913.1"/>
    </source>
</evidence>
<gene>
    <name evidence="1" type="primary">pilM</name>
    <name evidence="1" type="ORF">ACFQ2J_06845</name>
</gene>
<sequence length="322" mass="37228">MFQLTKTKGKVNLIIKNHVVRYVESQSNSLDGIIDFGEKPLSESVFKDGEITDNVVFSQVIEDLVDENDWKNKPMNFCVPDASVVIRPYQVPANLKESEIKGYIFMQLGDTLHLPFEFPSFDFHIIDQNEETYQLLLFASPENQVESLSTIFSNHKLKPKSADISSLAVYRLYDRLGRSNPEDHLLSIQWNVDSCILTVFHGLKPIFVRNMKSPLPIGEWKYKQGGFHWKGDQAEYDEYYYDQLSEIERIMNFYRFSVMNGESGVNRILLTGDSPDLNRVRLDLDERFQLPVDQMEHELQTKDGRTIPDSFIEAVGLSIKKQ</sequence>
<name>A0ABW3L1M8_9BACI</name>